<keyword evidence="3" id="KW-1185">Reference proteome</keyword>
<dbReference type="Proteomes" id="UP000008311">
    <property type="component" value="Unassembled WGS sequence"/>
</dbReference>
<accession>B9RJZ1</accession>
<gene>
    <name evidence="2" type="ORF">RCOM_1053580</name>
</gene>
<protein>
    <submittedName>
        <fullName evidence="2">Uncharacterized protein</fullName>
    </submittedName>
</protein>
<dbReference type="InParanoid" id="B9RJZ1"/>
<evidence type="ECO:0000313" key="2">
    <source>
        <dbReference type="EMBL" id="EEF48299.1"/>
    </source>
</evidence>
<dbReference type="AlphaFoldDB" id="B9RJZ1"/>
<proteinExistence type="predicted"/>
<evidence type="ECO:0000256" key="1">
    <source>
        <dbReference type="SAM" id="MobiDB-lite"/>
    </source>
</evidence>
<organism evidence="2 3">
    <name type="scientific">Ricinus communis</name>
    <name type="common">Castor bean</name>
    <dbReference type="NCBI Taxonomy" id="3988"/>
    <lineage>
        <taxon>Eukaryota</taxon>
        <taxon>Viridiplantae</taxon>
        <taxon>Streptophyta</taxon>
        <taxon>Embryophyta</taxon>
        <taxon>Tracheophyta</taxon>
        <taxon>Spermatophyta</taxon>
        <taxon>Magnoliopsida</taxon>
        <taxon>eudicotyledons</taxon>
        <taxon>Gunneridae</taxon>
        <taxon>Pentapetalae</taxon>
        <taxon>rosids</taxon>
        <taxon>fabids</taxon>
        <taxon>Malpighiales</taxon>
        <taxon>Euphorbiaceae</taxon>
        <taxon>Acalyphoideae</taxon>
        <taxon>Acalypheae</taxon>
        <taxon>Ricinus</taxon>
    </lineage>
</organism>
<sequence length="115" mass="13068">MLDAISAIPSDILRLGHIIKRVEIEGVAKIKDGLILQLGCLKLQQQFRKQLLELPSPTDTRTPDNTGEPKFDQGTWQPSSSFTSQVNTHKTLFTQFIACLRKQRFSYLRNPTTLQ</sequence>
<feature type="region of interest" description="Disordered" evidence="1">
    <location>
        <begin position="54"/>
        <end position="82"/>
    </location>
</feature>
<reference evidence="3" key="1">
    <citation type="journal article" date="2010" name="Nat. Biotechnol.">
        <title>Draft genome sequence of the oilseed species Ricinus communis.</title>
        <authorList>
            <person name="Chan A.P."/>
            <person name="Crabtree J."/>
            <person name="Zhao Q."/>
            <person name="Lorenzi H."/>
            <person name="Orvis J."/>
            <person name="Puiu D."/>
            <person name="Melake-Berhan A."/>
            <person name="Jones K.M."/>
            <person name="Redman J."/>
            <person name="Chen G."/>
            <person name="Cahoon E.B."/>
            <person name="Gedil M."/>
            <person name="Stanke M."/>
            <person name="Haas B.J."/>
            <person name="Wortman J.R."/>
            <person name="Fraser-Liggett C.M."/>
            <person name="Ravel J."/>
            <person name="Rabinowicz P.D."/>
        </authorList>
    </citation>
    <scope>NUCLEOTIDE SEQUENCE [LARGE SCALE GENOMIC DNA]</scope>
    <source>
        <strain evidence="3">cv. Hale</strain>
    </source>
</reference>
<name>B9RJZ1_RICCO</name>
<evidence type="ECO:0000313" key="3">
    <source>
        <dbReference type="Proteomes" id="UP000008311"/>
    </source>
</evidence>
<dbReference type="EMBL" id="EQ973784">
    <property type="protein sequence ID" value="EEF48299.1"/>
    <property type="molecule type" value="Genomic_DNA"/>
</dbReference>